<dbReference type="Gene3D" id="4.10.860.120">
    <property type="entry name" value="RNA polymerase II, clamp domain"/>
    <property type="match status" value="1"/>
</dbReference>
<comment type="catalytic activity">
    <reaction evidence="8 9 10">
        <text>RNA(n) + a ribonucleoside 5'-triphosphate = RNA(n+1) + diphosphate</text>
        <dbReference type="Rhea" id="RHEA:21248"/>
        <dbReference type="Rhea" id="RHEA-COMP:14527"/>
        <dbReference type="Rhea" id="RHEA-COMP:17342"/>
        <dbReference type="ChEBI" id="CHEBI:33019"/>
        <dbReference type="ChEBI" id="CHEBI:61557"/>
        <dbReference type="ChEBI" id="CHEBI:140395"/>
        <dbReference type="EC" id="2.7.7.6"/>
    </reaction>
</comment>
<dbReference type="Pfam" id="PF05000">
    <property type="entry name" value="RNA_pol_Rpb1_4"/>
    <property type="match status" value="1"/>
</dbReference>
<accession>A0A8J6TI70</accession>
<feature type="binding site" evidence="9">
    <location>
        <position position="1039"/>
    </location>
    <ligand>
        <name>Zn(2+)</name>
        <dbReference type="ChEBI" id="CHEBI:29105"/>
        <label>2</label>
    </ligand>
</feature>
<dbReference type="Gene3D" id="1.10.1790.20">
    <property type="match status" value="1"/>
</dbReference>
<evidence type="ECO:0000313" key="14">
    <source>
        <dbReference type="EMBL" id="MBC8335460.1"/>
    </source>
</evidence>
<dbReference type="Gene3D" id="1.10.150.390">
    <property type="match status" value="1"/>
</dbReference>
<dbReference type="InterPro" id="IPR007081">
    <property type="entry name" value="RNA_pol_Rpb1_5"/>
</dbReference>
<dbReference type="Gene3D" id="1.10.132.30">
    <property type="match status" value="1"/>
</dbReference>
<dbReference type="Gene3D" id="2.40.50.100">
    <property type="match status" value="2"/>
</dbReference>
<dbReference type="Pfam" id="PF04983">
    <property type="entry name" value="RNA_pol_Rpb1_3"/>
    <property type="match status" value="1"/>
</dbReference>
<keyword evidence="7 9" id="KW-0804">Transcription</keyword>
<feature type="binding site" evidence="9">
    <location>
        <position position="967"/>
    </location>
    <ligand>
        <name>Zn(2+)</name>
        <dbReference type="ChEBI" id="CHEBI:29105"/>
        <label>2</label>
    </ligand>
</feature>
<dbReference type="InterPro" id="IPR007066">
    <property type="entry name" value="RNA_pol_Rpb1_3"/>
</dbReference>
<keyword evidence="5 9" id="KW-0548">Nucleotidyltransferase</keyword>
<dbReference type="GO" id="GO:0000428">
    <property type="term" value="C:DNA-directed RNA polymerase complex"/>
    <property type="evidence" value="ECO:0007669"/>
    <property type="project" value="UniProtKB-KW"/>
</dbReference>
<evidence type="ECO:0000256" key="8">
    <source>
        <dbReference type="ARBA" id="ARBA00048552"/>
    </source>
</evidence>
<feature type="domain" description="RNA polymerase N-terminal" evidence="13">
    <location>
        <begin position="402"/>
        <end position="681"/>
    </location>
</feature>
<feature type="binding site" evidence="9">
    <location>
        <position position="59"/>
    </location>
    <ligand>
        <name>Zn(2+)</name>
        <dbReference type="ChEBI" id="CHEBI:29105"/>
        <label>1</label>
    </ligand>
</feature>
<dbReference type="Gene3D" id="1.10.40.90">
    <property type="match status" value="1"/>
</dbReference>
<feature type="binding site" evidence="9">
    <location>
        <position position="629"/>
    </location>
    <ligand>
        <name>Mg(2+)</name>
        <dbReference type="ChEBI" id="CHEBI:18420"/>
    </ligand>
</feature>
<feature type="binding site" evidence="9">
    <location>
        <position position="77"/>
    </location>
    <ligand>
        <name>Zn(2+)</name>
        <dbReference type="ChEBI" id="CHEBI:29105"/>
        <label>1</label>
    </ligand>
</feature>
<feature type="binding site" evidence="9">
    <location>
        <position position="631"/>
    </location>
    <ligand>
        <name>Mg(2+)</name>
        <dbReference type="ChEBI" id="CHEBI:18420"/>
    </ligand>
</feature>
<dbReference type="SUPFAM" id="SSF64484">
    <property type="entry name" value="beta and beta-prime subunits of DNA dependent RNA-polymerase"/>
    <property type="match status" value="1"/>
</dbReference>
<name>A0A8J6TI70_9CHLR</name>
<dbReference type="EMBL" id="JACNJN010000110">
    <property type="protein sequence ID" value="MBC8335460.1"/>
    <property type="molecule type" value="Genomic_DNA"/>
</dbReference>
<dbReference type="Gene3D" id="6.10.250.2940">
    <property type="match status" value="1"/>
</dbReference>
<reference evidence="14 15" key="1">
    <citation type="submission" date="2020-08" db="EMBL/GenBank/DDBJ databases">
        <title>Bridging the membrane lipid divide: bacteria of the FCB group superphylum have the potential to synthesize archaeal ether lipids.</title>
        <authorList>
            <person name="Villanueva L."/>
            <person name="Von Meijenfeldt F.A.B."/>
            <person name="Westbye A.B."/>
            <person name="Yadav S."/>
            <person name="Hopmans E.C."/>
            <person name="Dutilh B.E."/>
            <person name="Sinninghe Damste J.S."/>
        </authorList>
    </citation>
    <scope>NUCLEOTIDE SEQUENCE [LARGE SCALE GENOMIC DNA]</scope>
    <source>
        <strain evidence="14">NIOZ-UU36</strain>
    </source>
</reference>
<dbReference type="GO" id="GO:0000287">
    <property type="term" value="F:magnesium ion binding"/>
    <property type="evidence" value="ECO:0007669"/>
    <property type="project" value="UniProtKB-UniRule"/>
</dbReference>
<feature type="binding site" evidence="9">
    <location>
        <position position="74"/>
    </location>
    <ligand>
        <name>Zn(2+)</name>
        <dbReference type="ChEBI" id="CHEBI:29105"/>
        <label>1</label>
    </ligand>
</feature>
<organism evidence="14 15">
    <name type="scientific">Candidatus Desulfolinea nitratireducens</name>
    <dbReference type="NCBI Taxonomy" id="2841698"/>
    <lineage>
        <taxon>Bacteria</taxon>
        <taxon>Bacillati</taxon>
        <taxon>Chloroflexota</taxon>
        <taxon>Anaerolineae</taxon>
        <taxon>Anaerolineales</taxon>
        <taxon>Anaerolineales incertae sedis</taxon>
        <taxon>Candidatus Desulfolinea</taxon>
    </lineage>
</organism>
<evidence type="ECO:0000256" key="7">
    <source>
        <dbReference type="ARBA" id="ARBA00023163"/>
    </source>
</evidence>
<keyword evidence="9" id="KW-0460">Magnesium</keyword>
<feature type="coiled-coil region" evidence="11">
    <location>
        <begin position="173"/>
        <end position="200"/>
    </location>
</feature>
<feature type="region of interest" description="Disordered" evidence="12">
    <location>
        <begin position="1394"/>
        <end position="1445"/>
    </location>
</feature>
<evidence type="ECO:0000256" key="6">
    <source>
        <dbReference type="ARBA" id="ARBA00022723"/>
    </source>
</evidence>
<dbReference type="InterPro" id="IPR038120">
    <property type="entry name" value="Rpb1_funnel_sf"/>
</dbReference>
<keyword evidence="6 9" id="KW-0479">Metal-binding</keyword>
<comment type="caution">
    <text evidence="14">The sequence shown here is derived from an EMBL/GenBank/DDBJ whole genome shotgun (WGS) entry which is preliminary data.</text>
</comment>
<evidence type="ECO:0000256" key="5">
    <source>
        <dbReference type="ARBA" id="ARBA00022695"/>
    </source>
</evidence>
<dbReference type="NCBIfam" id="TIGR02386">
    <property type="entry name" value="rpoC_TIGR"/>
    <property type="match status" value="1"/>
</dbReference>
<evidence type="ECO:0000256" key="9">
    <source>
        <dbReference type="HAMAP-Rule" id="MF_01322"/>
    </source>
</evidence>
<dbReference type="GO" id="GO:0003899">
    <property type="term" value="F:DNA-directed RNA polymerase activity"/>
    <property type="evidence" value="ECO:0007669"/>
    <property type="project" value="UniProtKB-UniRule"/>
</dbReference>
<dbReference type="InterPro" id="IPR000722">
    <property type="entry name" value="RNA_pol_asu"/>
</dbReference>
<dbReference type="EC" id="2.7.7.6" evidence="9"/>
<dbReference type="Gene3D" id="1.10.274.100">
    <property type="entry name" value="RNA polymerase Rpb1, domain 3"/>
    <property type="match status" value="1"/>
</dbReference>
<dbReference type="Proteomes" id="UP000614469">
    <property type="component" value="Unassembled WGS sequence"/>
</dbReference>
<dbReference type="InterPro" id="IPR045867">
    <property type="entry name" value="DNA-dir_RpoC_beta_prime"/>
</dbReference>
<dbReference type="HAMAP" id="MF_01322">
    <property type="entry name" value="RNApol_bact_RpoC"/>
    <property type="match status" value="1"/>
</dbReference>
<comment type="subunit">
    <text evidence="9">The RNAP catalytic core consists of 2 alpha, 1 beta, 1 beta' and 1 omega subunit. When a sigma factor is associated with the core the holoenzyme is formed, which can initiate transcription.</text>
</comment>
<evidence type="ECO:0000256" key="2">
    <source>
        <dbReference type="ARBA" id="ARBA00006460"/>
    </source>
</evidence>
<comment type="function">
    <text evidence="1 9 10">DNA-dependent RNA polymerase catalyzes the transcription of DNA into RNA using the four ribonucleoside triphosphates as substrates.</text>
</comment>
<dbReference type="InterPro" id="IPR012754">
    <property type="entry name" value="DNA-dir_RpoC_beta_prime_bact"/>
</dbReference>
<proteinExistence type="inferred from homology"/>
<dbReference type="Gene3D" id="2.40.40.20">
    <property type="match status" value="1"/>
</dbReference>
<feature type="binding site" evidence="9">
    <location>
        <position position="627"/>
    </location>
    <ligand>
        <name>Mg(2+)</name>
        <dbReference type="ChEBI" id="CHEBI:18420"/>
    </ligand>
</feature>
<dbReference type="CDD" id="cd01609">
    <property type="entry name" value="RNAP_beta'_N"/>
    <property type="match status" value="1"/>
</dbReference>
<dbReference type="Pfam" id="PF00623">
    <property type="entry name" value="RNA_pol_Rpb1_2"/>
    <property type="match status" value="1"/>
</dbReference>
<comment type="cofactor">
    <cofactor evidence="9">
        <name>Zn(2+)</name>
        <dbReference type="ChEBI" id="CHEBI:29105"/>
    </cofactor>
    <text evidence="9">Binds 2 Zn(2+) ions per subunit.</text>
</comment>
<feature type="compositionally biased region" description="Acidic residues" evidence="12">
    <location>
        <begin position="1394"/>
        <end position="1416"/>
    </location>
</feature>
<dbReference type="Pfam" id="PF04998">
    <property type="entry name" value="RNA_pol_Rpb1_5"/>
    <property type="match status" value="1"/>
</dbReference>
<protein>
    <recommendedName>
        <fullName evidence="9">DNA-directed RNA polymerase subunit beta'</fullName>
        <shortName evidence="9">RNAP subunit beta'</shortName>
        <ecNumber evidence="9">2.7.7.6</ecNumber>
    </recommendedName>
    <alternativeName>
        <fullName evidence="9">RNA polymerase subunit beta'</fullName>
    </alternativeName>
    <alternativeName>
        <fullName evidence="9">Transcriptase subunit beta'</fullName>
    </alternativeName>
</protein>
<dbReference type="Pfam" id="PF04997">
    <property type="entry name" value="RNA_pol_Rpb1_1"/>
    <property type="match status" value="1"/>
</dbReference>
<keyword evidence="11" id="KW-0175">Coiled coil</keyword>
<evidence type="ECO:0000256" key="1">
    <source>
        <dbReference type="ARBA" id="ARBA00004026"/>
    </source>
</evidence>
<sequence length="1445" mass="161813">METKGLKALRISLASPEIIRSWSYGEVLKPETINYRRLRPEKDGLFCEAIFGPQRDWQCYCGKYKNPRYKGITCDKCGVEITRSAVRRERMGHIQLATPVAHIWYTRRIPSYLGLLLNISRKNLDRVLYFAQYIVTYVDEDAREKELSILDEEIKGFDQEQSALLNAKVVEIKERGETALAALEQHRAALEEKFNEKTAALLEPVMKEGQRLDDGLQEQMGKETRKKVVFTATGDVIAEAGTKIANQHISKVQEIVREHLRKVENDLREQKEGEFATLDQEIETLKATTEEELALLHDQVDGQAAETREKNKQTRKELANLQIFDFLSEIRFRDIRSRWGKIFRAEMGAEAFLDILQRIDLEALSKELWIEVRTTKSKQKRKKATSRLKVVEAFLRSGNKPEWMIMSYLPVIPPDLRPMVQLDGGRFATSDLNDLYRRVINRNNRLKRLLELGAPNVIIRNEKRMLQEAVDSLIDNSQRGKALSRRGRRELKSLSDMLKGKKGRFRRNLLGKRVDYSGRSVIVVGPKLKLYQCGLPKKMALELFRPFVIGGLVKRGYAANVKGARRMIERNRQEVWEVLEDVIKDRPVLLNRAPTLHRLGIQAFEPLIIEGSAIQLHPLVTTAFNADFDGDQMAVHVPLSQKAVEEARRLMLSSKNLLKPADGEPIISPGKDMVLGVYYLTMEDPFDYKGEGSTFGSIDEVIIAFELEKVEVHTNINLRITSWYDKEGSRLDEAETRMHITTVGRAIFNNILPPEIQFVNITLDKGGVKDLIADVYEICGQDVTTTVADGIKSIGFEYAMRSGVTVAISDITVPEAKEEIIQKSLQAVELVQRDFRRGLLTEQEQDEHIIQIWQDTTNEVAAEVRKVMDPNGNLATMASSGATKGGFGPISQLAGMRGLMADPSGRIIPLPIRSNFREGLTALEYFISTHGARKGLADTALRTADAGYLTRRLVDVAQDLIINEHDCETTNGIIIRRDDDIAGQSLGARIHSRLLADRIIDPQTGEVIGERNDTITHEMGRRIMKADLPEIFVRSALTCALQHGVCAKCYGNDLGRGKLVELGSAVGIVAAQSIGEPGTQLTLRTFHTGGVAAGSDITTGLPRVEELFEARKAPKGEAVMSEISGKVRLSQSEKYADLRVVTVEQSEMVSDTYEIPEDWEIGISEEDEIKAGEILATLDEATIAAQNDGKVRIEGRTIHVSYEQREASEYDIPTTARLLVVDGDHVEAGQPLTEGSLNPHRILRIQGADICQLYLMSEIQQVYRSQGQNIHDKHFEVIIRKMLSKVQITHPQGSAYLPGDVVDRLDVQRINEALLEEGKKPARFVNVLLGITKASLNTDSFLSAASFQHTIKVLAKAAIGSDEDPLYGLKENVIIGKLIPAGSGFVPGRFSPEIEEEEEDEVELDPEAELDPELVPELEIVGEVPEEVSEEEKPSGDATDIPLAE</sequence>
<dbReference type="PANTHER" id="PTHR19376">
    <property type="entry name" value="DNA-DIRECTED RNA POLYMERASE"/>
    <property type="match status" value="1"/>
</dbReference>
<dbReference type="PANTHER" id="PTHR19376:SF54">
    <property type="entry name" value="DNA-DIRECTED RNA POLYMERASE SUBUNIT BETA"/>
    <property type="match status" value="1"/>
</dbReference>
<gene>
    <name evidence="9 14" type="primary">rpoC</name>
    <name evidence="14" type="ORF">H8E29_09360</name>
</gene>
<feature type="binding site" evidence="9">
    <location>
        <position position="1046"/>
    </location>
    <ligand>
        <name>Zn(2+)</name>
        <dbReference type="ChEBI" id="CHEBI:29105"/>
        <label>2</label>
    </ligand>
</feature>
<evidence type="ECO:0000259" key="13">
    <source>
        <dbReference type="SMART" id="SM00663"/>
    </source>
</evidence>
<evidence type="ECO:0000256" key="11">
    <source>
        <dbReference type="SAM" id="Coils"/>
    </source>
</evidence>
<evidence type="ECO:0000256" key="12">
    <source>
        <dbReference type="SAM" id="MobiDB-lite"/>
    </source>
</evidence>
<evidence type="ECO:0000256" key="3">
    <source>
        <dbReference type="ARBA" id="ARBA00022478"/>
    </source>
</evidence>
<dbReference type="InterPro" id="IPR007083">
    <property type="entry name" value="RNA_pol_Rpb1_4"/>
</dbReference>
<evidence type="ECO:0000256" key="4">
    <source>
        <dbReference type="ARBA" id="ARBA00022679"/>
    </source>
</evidence>
<feature type="binding site" evidence="9">
    <location>
        <position position="1049"/>
    </location>
    <ligand>
        <name>Zn(2+)</name>
        <dbReference type="ChEBI" id="CHEBI:29105"/>
        <label>2</label>
    </ligand>
</feature>
<keyword evidence="3 9" id="KW-0240">DNA-directed RNA polymerase</keyword>
<dbReference type="CDD" id="cd02655">
    <property type="entry name" value="RNAP_beta'_C"/>
    <property type="match status" value="1"/>
</dbReference>
<dbReference type="InterPro" id="IPR042102">
    <property type="entry name" value="RNA_pol_Rpb1_3_sf"/>
</dbReference>
<dbReference type="GO" id="GO:0006351">
    <property type="term" value="P:DNA-templated transcription"/>
    <property type="evidence" value="ECO:0007669"/>
    <property type="project" value="UniProtKB-UniRule"/>
</dbReference>
<evidence type="ECO:0000256" key="10">
    <source>
        <dbReference type="RuleBase" id="RU004279"/>
    </source>
</evidence>
<comment type="similarity">
    <text evidence="2 9 10">Belongs to the RNA polymerase beta' chain family.</text>
</comment>
<dbReference type="SMART" id="SM00663">
    <property type="entry name" value="RPOLA_N"/>
    <property type="match status" value="1"/>
</dbReference>
<dbReference type="InterPro" id="IPR044893">
    <property type="entry name" value="RNA_pol_Rpb1_clamp_domain"/>
</dbReference>
<dbReference type="GO" id="GO:0008270">
    <property type="term" value="F:zinc ion binding"/>
    <property type="evidence" value="ECO:0007669"/>
    <property type="project" value="UniProtKB-UniRule"/>
</dbReference>
<evidence type="ECO:0000313" key="15">
    <source>
        <dbReference type="Proteomes" id="UP000614469"/>
    </source>
</evidence>
<dbReference type="GO" id="GO:0003677">
    <property type="term" value="F:DNA binding"/>
    <property type="evidence" value="ECO:0007669"/>
    <property type="project" value="UniProtKB-UniRule"/>
</dbReference>
<comment type="cofactor">
    <cofactor evidence="9">
        <name>Mg(2+)</name>
        <dbReference type="ChEBI" id="CHEBI:18420"/>
    </cofactor>
    <text evidence="9">Binds 1 Mg(2+) ion per subunit.</text>
</comment>
<keyword evidence="9" id="KW-0862">Zinc</keyword>
<dbReference type="InterPro" id="IPR006592">
    <property type="entry name" value="RNA_pol_N"/>
</dbReference>
<keyword evidence="4 9" id="KW-0808">Transferase</keyword>
<dbReference type="InterPro" id="IPR007080">
    <property type="entry name" value="RNA_pol_Rpb1_1"/>
</dbReference>
<feature type="binding site" evidence="9">
    <location>
        <position position="61"/>
    </location>
    <ligand>
        <name>Zn(2+)</name>
        <dbReference type="ChEBI" id="CHEBI:29105"/>
        <label>1</label>
    </ligand>
</feature>